<protein>
    <submittedName>
        <fullName evidence="2">Uncharacterized protein</fullName>
    </submittedName>
</protein>
<dbReference type="EMBL" id="CP039352">
    <property type="protein sequence ID" value="QCE04819.1"/>
    <property type="molecule type" value="Genomic_DNA"/>
</dbReference>
<dbReference type="Proteomes" id="UP000501690">
    <property type="component" value="Linkage Group LG8"/>
</dbReference>
<gene>
    <name evidence="2" type="ORF">DEO72_LG8g2860</name>
</gene>
<keyword evidence="3" id="KW-1185">Reference proteome</keyword>
<feature type="region of interest" description="Disordered" evidence="1">
    <location>
        <begin position="53"/>
        <end position="109"/>
    </location>
</feature>
<evidence type="ECO:0000313" key="3">
    <source>
        <dbReference type="Proteomes" id="UP000501690"/>
    </source>
</evidence>
<proteinExistence type="predicted"/>
<name>A0A4D6MXE2_VIGUN</name>
<organism evidence="2 3">
    <name type="scientific">Vigna unguiculata</name>
    <name type="common">Cowpea</name>
    <dbReference type="NCBI Taxonomy" id="3917"/>
    <lineage>
        <taxon>Eukaryota</taxon>
        <taxon>Viridiplantae</taxon>
        <taxon>Streptophyta</taxon>
        <taxon>Embryophyta</taxon>
        <taxon>Tracheophyta</taxon>
        <taxon>Spermatophyta</taxon>
        <taxon>Magnoliopsida</taxon>
        <taxon>eudicotyledons</taxon>
        <taxon>Gunneridae</taxon>
        <taxon>Pentapetalae</taxon>
        <taxon>rosids</taxon>
        <taxon>fabids</taxon>
        <taxon>Fabales</taxon>
        <taxon>Fabaceae</taxon>
        <taxon>Papilionoideae</taxon>
        <taxon>50 kb inversion clade</taxon>
        <taxon>NPAAA clade</taxon>
        <taxon>indigoferoid/millettioid clade</taxon>
        <taxon>Phaseoleae</taxon>
        <taxon>Vigna</taxon>
    </lineage>
</organism>
<sequence>MTTSTAAPRMRYKAAVRVGQDQTGGLARALTTDHEKVTKRELARTRESVSYTHLDVYKRQGQDQTGGDVYKRQGQDQTGGDVYKRQGQDQTGGLARALTTDHEKVTKRELARTRESFTWSSGTSRQWNPSRRCVAAAAQGKGNFSENGRIH</sequence>
<feature type="compositionally biased region" description="Basic and acidic residues" evidence="1">
    <location>
        <begin position="99"/>
        <end position="109"/>
    </location>
</feature>
<evidence type="ECO:0000313" key="2">
    <source>
        <dbReference type="EMBL" id="QCE04819.1"/>
    </source>
</evidence>
<evidence type="ECO:0000256" key="1">
    <source>
        <dbReference type="SAM" id="MobiDB-lite"/>
    </source>
</evidence>
<reference evidence="2 3" key="1">
    <citation type="submission" date="2019-04" db="EMBL/GenBank/DDBJ databases">
        <title>An improved genome assembly and genetic linkage map for asparagus bean, Vigna unguiculata ssp. sesquipedialis.</title>
        <authorList>
            <person name="Xia Q."/>
            <person name="Zhang R."/>
            <person name="Dong Y."/>
        </authorList>
    </citation>
    <scope>NUCLEOTIDE SEQUENCE [LARGE SCALE GENOMIC DNA]</scope>
    <source>
        <tissue evidence="2">Leaf</tissue>
    </source>
</reference>
<accession>A0A4D6MXE2</accession>
<dbReference type="AlphaFoldDB" id="A0A4D6MXE2"/>